<reference evidence="1" key="1">
    <citation type="submission" date="2014-09" db="EMBL/GenBank/DDBJ databases">
        <authorList>
            <person name="Magalhaes I.L.F."/>
            <person name="Oliveira U."/>
            <person name="Santos F.R."/>
            <person name="Vidigal T.H.D.A."/>
            <person name="Brescovit A.D."/>
            <person name="Santos A.J."/>
        </authorList>
    </citation>
    <scope>NUCLEOTIDE SEQUENCE</scope>
    <source>
        <tissue evidence="1">Shoot tissue taken approximately 20 cm above the soil surface</tissue>
    </source>
</reference>
<dbReference type="AlphaFoldDB" id="A0A0A8ZTX1"/>
<protein>
    <submittedName>
        <fullName evidence="1">Uncharacterized protein</fullName>
    </submittedName>
</protein>
<name>A0A0A8ZTX1_ARUDO</name>
<reference evidence="1" key="2">
    <citation type="journal article" date="2015" name="Data Brief">
        <title>Shoot transcriptome of the giant reed, Arundo donax.</title>
        <authorList>
            <person name="Barrero R.A."/>
            <person name="Guerrero F.D."/>
            <person name="Moolhuijzen P."/>
            <person name="Goolsby J.A."/>
            <person name="Tidwell J."/>
            <person name="Bellgard S.E."/>
            <person name="Bellgard M.I."/>
        </authorList>
    </citation>
    <scope>NUCLEOTIDE SEQUENCE</scope>
    <source>
        <tissue evidence="1">Shoot tissue taken approximately 20 cm above the soil surface</tissue>
    </source>
</reference>
<sequence>MWWSDLQVFFDSNNLVLQIFSL</sequence>
<dbReference type="EMBL" id="GBRH01257675">
    <property type="protein sequence ID" value="JAD40220.1"/>
    <property type="molecule type" value="Transcribed_RNA"/>
</dbReference>
<proteinExistence type="predicted"/>
<evidence type="ECO:0000313" key="1">
    <source>
        <dbReference type="EMBL" id="JAD40220.1"/>
    </source>
</evidence>
<organism evidence="1">
    <name type="scientific">Arundo donax</name>
    <name type="common">Giant reed</name>
    <name type="synonym">Donax arundinaceus</name>
    <dbReference type="NCBI Taxonomy" id="35708"/>
    <lineage>
        <taxon>Eukaryota</taxon>
        <taxon>Viridiplantae</taxon>
        <taxon>Streptophyta</taxon>
        <taxon>Embryophyta</taxon>
        <taxon>Tracheophyta</taxon>
        <taxon>Spermatophyta</taxon>
        <taxon>Magnoliopsida</taxon>
        <taxon>Liliopsida</taxon>
        <taxon>Poales</taxon>
        <taxon>Poaceae</taxon>
        <taxon>PACMAD clade</taxon>
        <taxon>Arundinoideae</taxon>
        <taxon>Arundineae</taxon>
        <taxon>Arundo</taxon>
    </lineage>
</organism>
<accession>A0A0A8ZTX1</accession>